<name>A0ABN9W3Y9_9DINO</name>
<evidence type="ECO:0000256" key="2">
    <source>
        <dbReference type="SAM" id="MobiDB-lite"/>
    </source>
</evidence>
<evidence type="ECO:0000313" key="5">
    <source>
        <dbReference type="Proteomes" id="UP001189429"/>
    </source>
</evidence>
<evidence type="ECO:0000313" key="4">
    <source>
        <dbReference type="EMBL" id="CAK0880804.1"/>
    </source>
</evidence>
<dbReference type="InterPro" id="IPR029052">
    <property type="entry name" value="Metallo-depent_PP-like"/>
</dbReference>
<dbReference type="SUPFAM" id="SSF56300">
    <property type="entry name" value="Metallo-dependent phosphatases"/>
    <property type="match status" value="1"/>
</dbReference>
<accession>A0ABN9W3Y9</accession>
<evidence type="ECO:0000259" key="3">
    <source>
        <dbReference type="PROSITE" id="PS00125"/>
    </source>
</evidence>
<protein>
    <recommendedName>
        <fullName evidence="1">Serine/threonine-protein phosphatase</fullName>
        <ecNumber evidence="1">3.1.3.16</ecNumber>
    </recommendedName>
</protein>
<sequence>AQRSDGSAGPNFRRDALRWNAAHREVLRDAKRGTPPASRALCPRCRFPLEHRAGGSGPVQCCAGEGGPPARCARSTAEVPATQPHWHCPECEAVVCLREGPSVFVEHEYDIFDARQRDHLEAAGMELGVQLHERRWRPARQRGQHDPGPNRHWTTGAPRWSGRALLGSDGAPRVDRCSSLDGEAVLLGASSPAAARVLRDVLLLGRRVAQEQDEDEVDRNWAGAELADLSAEDMIELATSAEAVLANEACLVDAPVPCVVFGDTHGQLRDIILFFNTYGWPYTDCGRDFIFNGDYVDRGAHQVEVCALMFALKIIYRRSVWLVRGNHEDLNVNLYYGFYGACQQRFGTDADKVFRSVQGAFNQLPLGCLIGGKVLAVHGGIGKGDWMLDDLRRISKPISSQRVGTDEFIHHVLWSDPVEDDDPDEKHTFGLHQSPRGKNSLKFGWNLTVEFCKRNGLGMIIRSHQVSKGGFGFDVMHESMLVRVFTARDYEGNGNDGAILLVTQLESGVLSVRAQILCAVSKGRRLSAQPSPSSSSSSASSSSSSSS</sequence>
<proteinExistence type="inferred from homology"/>
<comment type="similarity">
    <text evidence="1">Belongs to the PPP phosphatase family.</text>
</comment>
<dbReference type="EC" id="3.1.3.16" evidence="1"/>
<keyword evidence="5" id="KW-1185">Reference proteome</keyword>
<feature type="domain" description="Serine/threonine specific protein phosphatases" evidence="3">
    <location>
        <begin position="323"/>
        <end position="328"/>
    </location>
</feature>
<dbReference type="SMART" id="SM00156">
    <property type="entry name" value="PP2Ac"/>
    <property type="match status" value="1"/>
</dbReference>
<feature type="region of interest" description="Disordered" evidence="2">
    <location>
        <begin position="139"/>
        <end position="162"/>
    </location>
</feature>
<dbReference type="Gene3D" id="3.60.21.10">
    <property type="match status" value="1"/>
</dbReference>
<dbReference type="Pfam" id="PF00149">
    <property type="entry name" value="Metallophos"/>
    <property type="match status" value="1"/>
</dbReference>
<dbReference type="CDD" id="cd00144">
    <property type="entry name" value="MPP_PPP_family"/>
    <property type="match status" value="1"/>
</dbReference>
<feature type="compositionally biased region" description="Low complexity" evidence="2">
    <location>
        <begin position="527"/>
        <end position="547"/>
    </location>
</feature>
<dbReference type="PRINTS" id="PR00114">
    <property type="entry name" value="STPHPHTASE"/>
</dbReference>
<dbReference type="PROSITE" id="PS00125">
    <property type="entry name" value="SER_THR_PHOSPHATASE"/>
    <property type="match status" value="1"/>
</dbReference>
<dbReference type="InterPro" id="IPR050341">
    <property type="entry name" value="PP1_catalytic_subunit"/>
</dbReference>
<dbReference type="EMBL" id="CAUYUJ010018118">
    <property type="protein sequence ID" value="CAK0880804.1"/>
    <property type="molecule type" value="Genomic_DNA"/>
</dbReference>
<dbReference type="InterPro" id="IPR004843">
    <property type="entry name" value="Calcineurin-like_PHP"/>
</dbReference>
<dbReference type="PANTHER" id="PTHR11668:SF491">
    <property type="entry name" value="SERINE_THREONINE-PROTEIN PHOSPHATASE"/>
    <property type="match status" value="1"/>
</dbReference>
<dbReference type="Proteomes" id="UP001189429">
    <property type="component" value="Unassembled WGS sequence"/>
</dbReference>
<feature type="non-terminal residue" evidence="4">
    <location>
        <position position="1"/>
    </location>
</feature>
<dbReference type="InterPro" id="IPR006186">
    <property type="entry name" value="Ser/Thr-sp_prot-phosphatase"/>
</dbReference>
<keyword evidence="1" id="KW-0378">Hydrolase</keyword>
<evidence type="ECO:0000256" key="1">
    <source>
        <dbReference type="RuleBase" id="RU004273"/>
    </source>
</evidence>
<feature type="non-terminal residue" evidence="4">
    <location>
        <position position="547"/>
    </location>
</feature>
<reference evidence="4" key="1">
    <citation type="submission" date="2023-10" db="EMBL/GenBank/DDBJ databases">
        <authorList>
            <person name="Chen Y."/>
            <person name="Shah S."/>
            <person name="Dougan E. K."/>
            <person name="Thang M."/>
            <person name="Chan C."/>
        </authorList>
    </citation>
    <scope>NUCLEOTIDE SEQUENCE [LARGE SCALE GENOMIC DNA]</scope>
</reference>
<organism evidence="4 5">
    <name type="scientific">Prorocentrum cordatum</name>
    <dbReference type="NCBI Taxonomy" id="2364126"/>
    <lineage>
        <taxon>Eukaryota</taxon>
        <taxon>Sar</taxon>
        <taxon>Alveolata</taxon>
        <taxon>Dinophyceae</taxon>
        <taxon>Prorocentrales</taxon>
        <taxon>Prorocentraceae</taxon>
        <taxon>Prorocentrum</taxon>
    </lineage>
</organism>
<gene>
    <name evidence="4" type="ORF">PCOR1329_LOCUS63831</name>
</gene>
<comment type="caution">
    <text evidence="4">The sequence shown here is derived from an EMBL/GenBank/DDBJ whole genome shotgun (WGS) entry which is preliminary data.</text>
</comment>
<comment type="catalytic activity">
    <reaction evidence="1">
        <text>O-phospho-L-threonyl-[protein] + H2O = L-threonyl-[protein] + phosphate</text>
        <dbReference type="Rhea" id="RHEA:47004"/>
        <dbReference type="Rhea" id="RHEA-COMP:11060"/>
        <dbReference type="Rhea" id="RHEA-COMP:11605"/>
        <dbReference type="ChEBI" id="CHEBI:15377"/>
        <dbReference type="ChEBI" id="CHEBI:30013"/>
        <dbReference type="ChEBI" id="CHEBI:43474"/>
        <dbReference type="ChEBI" id="CHEBI:61977"/>
        <dbReference type="EC" id="3.1.3.16"/>
    </reaction>
</comment>
<dbReference type="PANTHER" id="PTHR11668">
    <property type="entry name" value="SERINE/THREONINE PROTEIN PHOSPHATASE"/>
    <property type="match status" value="1"/>
</dbReference>
<feature type="region of interest" description="Disordered" evidence="2">
    <location>
        <begin position="524"/>
        <end position="547"/>
    </location>
</feature>